<evidence type="ECO:0000256" key="1">
    <source>
        <dbReference type="ARBA" id="ARBA00005104"/>
    </source>
</evidence>
<dbReference type="InterPro" id="IPR024072">
    <property type="entry name" value="DHFR-like_dom_sf"/>
</dbReference>
<dbReference type="PATRIC" id="fig|317.174.peg.1534"/>
<evidence type="ECO:0000256" key="3">
    <source>
        <dbReference type="ARBA" id="ARBA00023002"/>
    </source>
</evidence>
<dbReference type="Pfam" id="PF01872">
    <property type="entry name" value="RibD_C"/>
    <property type="match status" value="1"/>
</dbReference>
<evidence type="ECO:0000313" key="5">
    <source>
        <dbReference type="EMBL" id="KFE52723.1"/>
    </source>
</evidence>
<comment type="caution">
    <text evidence="5">The sequence shown here is derived from an EMBL/GenBank/DDBJ whole genome shotgun (WGS) entry which is preliminary data.</text>
</comment>
<dbReference type="Proteomes" id="UP000028643">
    <property type="component" value="Unassembled WGS sequence"/>
</dbReference>
<dbReference type="Gene3D" id="3.40.430.10">
    <property type="entry name" value="Dihydrofolate Reductase, subunit A"/>
    <property type="match status" value="1"/>
</dbReference>
<proteinExistence type="predicted"/>
<dbReference type="PANTHER" id="PTHR38011">
    <property type="entry name" value="DIHYDROFOLATE REDUCTASE FAMILY PROTEIN (AFU_ORTHOLOGUE AFUA_8G06820)"/>
    <property type="match status" value="1"/>
</dbReference>
<gene>
    <name evidence="5" type="ORF">IV02_07540</name>
</gene>
<accession>A0A085VBB0</accession>
<protein>
    <submittedName>
        <fullName evidence="5">Pyrimidine reductase</fullName>
    </submittedName>
</protein>
<dbReference type="InterPro" id="IPR050765">
    <property type="entry name" value="Riboflavin_Biosynth_HTPR"/>
</dbReference>
<dbReference type="RefSeq" id="WP_020289704.1">
    <property type="nucleotide sequence ID" value="NZ_JPQT01000096.1"/>
</dbReference>
<dbReference type="EMBL" id="JPQT01000096">
    <property type="protein sequence ID" value="KFE52723.1"/>
    <property type="molecule type" value="Genomic_DNA"/>
</dbReference>
<dbReference type="InterPro" id="IPR002734">
    <property type="entry name" value="RibDG_C"/>
</dbReference>
<dbReference type="GO" id="GO:0008703">
    <property type="term" value="F:5-amino-6-(5-phosphoribosylamino)uracil reductase activity"/>
    <property type="evidence" value="ECO:0007669"/>
    <property type="project" value="InterPro"/>
</dbReference>
<keyword evidence="3" id="KW-0560">Oxidoreductase</keyword>
<sequence length="229" mass="25218">MKPYVICHMMSSIDGHALTDGWERPFKKAAGDLYEELAKTFNFDTWICGRVTMQEIAHGDDYPRGLNLSPIPRTDHFADRNASSYAVSIDPHGKVAWKTNQALGSHVVEVVAETVSDDYLGYLQSIQVSYMFGGKIDIDLAYVVETLSRELGSKRLIVEGGPHVSGAFVNSGLVDEVSVLILPLIDGRGEHPASFEVGTEAWTQPTYLKLVSAEVQDGGGVWLRYSRPD</sequence>
<evidence type="ECO:0000313" key="6">
    <source>
        <dbReference type="Proteomes" id="UP000028643"/>
    </source>
</evidence>
<dbReference type="SUPFAM" id="SSF53597">
    <property type="entry name" value="Dihydrofolate reductase-like"/>
    <property type="match status" value="1"/>
</dbReference>
<name>A0A085VBB0_PSESX</name>
<keyword evidence="2" id="KW-0521">NADP</keyword>
<organism evidence="5 6">
    <name type="scientific">Pseudomonas syringae</name>
    <dbReference type="NCBI Taxonomy" id="317"/>
    <lineage>
        <taxon>Bacteria</taxon>
        <taxon>Pseudomonadati</taxon>
        <taxon>Pseudomonadota</taxon>
        <taxon>Gammaproteobacteria</taxon>
        <taxon>Pseudomonadales</taxon>
        <taxon>Pseudomonadaceae</taxon>
        <taxon>Pseudomonas</taxon>
    </lineage>
</organism>
<dbReference type="GO" id="GO:0009231">
    <property type="term" value="P:riboflavin biosynthetic process"/>
    <property type="evidence" value="ECO:0007669"/>
    <property type="project" value="InterPro"/>
</dbReference>
<feature type="domain" description="Bacterial bifunctional deaminase-reductase C-terminal" evidence="4">
    <location>
        <begin position="3"/>
        <end position="213"/>
    </location>
</feature>
<dbReference type="AlphaFoldDB" id="A0A085VBB0"/>
<evidence type="ECO:0000259" key="4">
    <source>
        <dbReference type="Pfam" id="PF01872"/>
    </source>
</evidence>
<dbReference type="PANTHER" id="PTHR38011:SF7">
    <property type="entry name" value="2,5-DIAMINO-6-RIBOSYLAMINO-4(3H)-PYRIMIDINONE 5'-PHOSPHATE REDUCTASE"/>
    <property type="match status" value="1"/>
</dbReference>
<evidence type="ECO:0000256" key="2">
    <source>
        <dbReference type="ARBA" id="ARBA00022857"/>
    </source>
</evidence>
<reference evidence="5 6" key="1">
    <citation type="submission" date="2014-07" db="EMBL/GenBank/DDBJ databases">
        <title>Draft Genome Sequences of Environmental Pseudomonas syringae strains.</title>
        <authorList>
            <person name="Baltrus D.A."/>
            <person name="Berge O."/>
            <person name="Morris C."/>
        </authorList>
    </citation>
    <scope>NUCLEOTIDE SEQUENCE [LARGE SCALE GENOMIC DNA]</scope>
    <source>
        <strain evidence="5 6">CEB003</strain>
    </source>
</reference>
<comment type="pathway">
    <text evidence="1">Cofactor biosynthesis; riboflavin biosynthesis.</text>
</comment>